<gene>
    <name evidence="2" type="ORF">CC80DRAFT_585947</name>
</gene>
<feature type="compositionally biased region" description="Basic and acidic residues" evidence="1">
    <location>
        <begin position="496"/>
        <end position="534"/>
    </location>
</feature>
<dbReference type="InterPro" id="IPR038883">
    <property type="entry name" value="AN11006-like"/>
</dbReference>
<reference evidence="2" key="1">
    <citation type="journal article" date="2020" name="Stud. Mycol.">
        <title>101 Dothideomycetes genomes: a test case for predicting lifestyles and emergence of pathogens.</title>
        <authorList>
            <person name="Haridas S."/>
            <person name="Albert R."/>
            <person name="Binder M."/>
            <person name="Bloem J."/>
            <person name="Labutti K."/>
            <person name="Salamov A."/>
            <person name="Andreopoulos B."/>
            <person name="Baker S."/>
            <person name="Barry K."/>
            <person name="Bills G."/>
            <person name="Bluhm B."/>
            <person name="Cannon C."/>
            <person name="Castanera R."/>
            <person name="Culley D."/>
            <person name="Daum C."/>
            <person name="Ezra D."/>
            <person name="Gonzalez J."/>
            <person name="Henrissat B."/>
            <person name="Kuo A."/>
            <person name="Liang C."/>
            <person name="Lipzen A."/>
            <person name="Lutzoni F."/>
            <person name="Magnuson J."/>
            <person name="Mondo S."/>
            <person name="Nolan M."/>
            <person name="Ohm R."/>
            <person name="Pangilinan J."/>
            <person name="Park H.-J."/>
            <person name="Ramirez L."/>
            <person name="Alfaro M."/>
            <person name="Sun H."/>
            <person name="Tritt A."/>
            <person name="Yoshinaga Y."/>
            <person name="Zwiers L.-H."/>
            <person name="Turgeon B."/>
            <person name="Goodwin S."/>
            <person name="Spatafora J."/>
            <person name="Crous P."/>
            <person name="Grigoriev I."/>
        </authorList>
    </citation>
    <scope>NUCLEOTIDE SEQUENCE</scope>
    <source>
        <strain evidence="2">CBS 675.92</strain>
    </source>
</reference>
<feature type="region of interest" description="Disordered" evidence="1">
    <location>
        <begin position="496"/>
        <end position="561"/>
    </location>
</feature>
<dbReference type="PANTHER" id="PTHR42085">
    <property type="entry name" value="F-BOX DOMAIN-CONTAINING PROTEIN"/>
    <property type="match status" value="1"/>
</dbReference>
<keyword evidence="3" id="KW-1185">Reference proteome</keyword>
<feature type="compositionally biased region" description="Acidic residues" evidence="1">
    <location>
        <begin position="535"/>
        <end position="553"/>
    </location>
</feature>
<accession>A0A6A5U2R4</accession>
<name>A0A6A5U2R4_9PLEO</name>
<feature type="region of interest" description="Disordered" evidence="1">
    <location>
        <begin position="1"/>
        <end position="50"/>
    </location>
</feature>
<protein>
    <submittedName>
        <fullName evidence="2">Uncharacterized protein</fullName>
    </submittedName>
</protein>
<dbReference type="PANTHER" id="PTHR42085:SF1">
    <property type="entry name" value="F-BOX DOMAIN-CONTAINING PROTEIN"/>
    <property type="match status" value="1"/>
</dbReference>
<sequence>MTSHGVASPADLSESMAHRARHSLSPSPSLAEKPLPDTPQEGFGSPMTPRGCKSLSAWDASIKIAPKFLHVGFKRSLSPHALESALPPRKRVKISHDTSERPIIMQPMVSQERKADLPSPTPTTDPQNALVIRLKRPLPPAARETTLPPAKVIKLFSQDSPRGLAHRFRNEPPVELPRMASKHPMTLRVRKPKPPHPHSQITALNMIQSPFLRLPGEIRNQIYKYVLGGNLVYAGHPSKAFMDRYLENEAAIKAARTGKPVQAVRISKNRRPTTSATSYKVNSRFKTAHPSMPRNLGFRINKCYSWKAPFSAHYLALTLVSHQVNHETRLLPFSMNSFGEAEKPTHGLRNLIYALDAEQCQAIRTVHMQDWMLDADYGHLKTMGIKRKKSMKLLTGLETVRVMVAKANMAEFVGATELESVKYLCHQVEKYAQKKDVEIIFELSHYLGYQDKCIAFAKRTAKGRWIKHVQFEEDLTQYVDDTVKNYETRRQRRERLMNEAKAREPIEEGELIEGREQTEAVDHAQETDSIKEAEAEPVQDAEVEDVQEMDSVQEDITTAEV</sequence>
<dbReference type="OrthoDB" id="10622237at2759"/>
<evidence type="ECO:0000313" key="2">
    <source>
        <dbReference type="EMBL" id="KAF1959423.1"/>
    </source>
</evidence>
<dbReference type="AlphaFoldDB" id="A0A6A5U2R4"/>
<proteinExistence type="predicted"/>
<organism evidence="2 3">
    <name type="scientific">Byssothecium circinans</name>
    <dbReference type="NCBI Taxonomy" id="147558"/>
    <lineage>
        <taxon>Eukaryota</taxon>
        <taxon>Fungi</taxon>
        <taxon>Dikarya</taxon>
        <taxon>Ascomycota</taxon>
        <taxon>Pezizomycotina</taxon>
        <taxon>Dothideomycetes</taxon>
        <taxon>Pleosporomycetidae</taxon>
        <taxon>Pleosporales</taxon>
        <taxon>Massarineae</taxon>
        <taxon>Massarinaceae</taxon>
        <taxon>Byssothecium</taxon>
    </lineage>
</organism>
<dbReference type="Proteomes" id="UP000800035">
    <property type="component" value="Unassembled WGS sequence"/>
</dbReference>
<evidence type="ECO:0000256" key="1">
    <source>
        <dbReference type="SAM" id="MobiDB-lite"/>
    </source>
</evidence>
<dbReference type="EMBL" id="ML976985">
    <property type="protein sequence ID" value="KAF1959423.1"/>
    <property type="molecule type" value="Genomic_DNA"/>
</dbReference>
<evidence type="ECO:0000313" key="3">
    <source>
        <dbReference type="Proteomes" id="UP000800035"/>
    </source>
</evidence>